<feature type="compositionally biased region" description="Basic and acidic residues" evidence="1">
    <location>
        <begin position="22"/>
        <end position="35"/>
    </location>
</feature>
<evidence type="ECO:0000256" key="1">
    <source>
        <dbReference type="SAM" id="MobiDB-lite"/>
    </source>
</evidence>
<feature type="region of interest" description="Disordered" evidence="1">
    <location>
        <begin position="1"/>
        <end position="35"/>
    </location>
</feature>
<name>A0A1H9XE23_BUTFI</name>
<accession>A0A1H9XE23</accession>
<gene>
    <name evidence="2" type="ORF">SAMN04487884_1622</name>
</gene>
<dbReference type="RefSeq" id="WP_074759259.1">
    <property type="nucleotide sequence ID" value="NZ_FOGJ01000062.1"/>
</dbReference>
<evidence type="ECO:0000313" key="3">
    <source>
        <dbReference type="Proteomes" id="UP000182584"/>
    </source>
</evidence>
<dbReference type="EMBL" id="FOGJ01000062">
    <property type="protein sequence ID" value="SES44281.1"/>
    <property type="molecule type" value="Genomic_DNA"/>
</dbReference>
<dbReference type="OrthoDB" id="9897029at2"/>
<dbReference type="Proteomes" id="UP000182584">
    <property type="component" value="Unassembled WGS sequence"/>
</dbReference>
<sequence>MARAKKNKEVKGQTELNFEVTSEEKKEEKRGRGRPAKEIKALKQSFFIESEADTTLSFVSANFGMTKSRFINRLAETLLKDVLNAIAFEEMGAVQDKSMNKEKARKLLSMLENYGFEKVEVEEREKIIHTNTKRKNSVRKAQSANEEN</sequence>
<protein>
    <submittedName>
        <fullName evidence="2">Uncharacterized protein</fullName>
    </submittedName>
</protein>
<proteinExistence type="predicted"/>
<evidence type="ECO:0000313" key="2">
    <source>
        <dbReference type="EMBL" id="SES44281.1"/>
    </source>
</evidence>
<organism evidence="2 3">
    <name type="scientific">Butyrivibrio fibrisolvens</name>
    <dbReference type="NCBI Taxonomy" id="831"/>
    <lineage>
        <taxon>Bacteria</taxon>
        <taxon>Bacillati</taxon>
        <taxon>Bacillota</taxon>
        <taxon>Clostridia</taxon>
        <taxon>Lachnospirales</taxon>
        <taxon>Lachnospiraceae</taxon>
        <taxon>Butyrivibrio</taxon>
    </lineage>
</organism>
<dbReference type="AlphaFoldDB" id="A0A1H9XE23"/>
<reference evidence="2 3" key="1">
    <citation type="submission" date="2016-10" db="EMBL/GenBank/DDBJ databases">
        <authorList>
            <person name="de Groot N.N."/>
        </authorList>
    </citation>
    <scope>NUCLEOTIDE SEQUENCE [LARGE SCALE GENOMIC DNA]</scope>
    <source>
        <strain evidence="2 3">AR40</strain>
    </source>
</reference>